<name>A0A9N9E6M6_9GLOM</name>
<evidence type="ECO:0000313" key="2">
    <source>
        <dbReference type="Proteomes" id="UP000789706"/>
    </source>
</evidence>
<dbReference type="OrthoDB" id="2447464at2759"/>
<protein>
    <submittedName>
        <fullName evidence="1">6276_t:CDS:1</fullName>
    </submittedName>
</protein>
<reference evidence="1" key="1">
    <citation type="submission" date="2021-06" db="EMBL/GenBank/DDBJ databases">
        <authorList>
            <person name="Kallberg Y."/>
            <person name="Tangrot J."/>
            <person name="Rosling A."/>
        </authorList>
    </citation>
    <scope>NUCLEOTIDE SEQUENCE</scope>
    <source>
        <strain evidence="1">AZ414A</strain>
    </source>
</reference>
<feature type="non-terminal residue" evidence="1">
    <location>
        <position position="76"/>
    </location>
</feature>
<sequence>ERWENLKESPKKIINSVLDKPRKSIIMDHLIVKLESNNTTKIITYEIEIKTVIQKHFQNWTRKRNTNETMMKEWEE</sequence>
<accession>A0A9N9E6M6</accession>
<dbReference type="AlphaFoldDB" id="A0A9N9E6M6"/>
<organism evidence="1 2">
    <name type="scientific">Diversispora eburnea</name>
    <dbReference type="NCBI Taxonomy" id="1213867"/>
    <lineage>
        <taxon>Eukaryota</taxon>
        <taxon>Fungi</taxon>
        <taxon>Fungi incertae sedis</taxon>
        <taxon>Mucoromycota</taxon>
        <taxon>Glomeromycotina</taxon>
        <taxon>Glomeromycetes</taxon>
        <taxon>Diversisporales</taxon>
        <taxon>Diversisporaceae</taxon>
        <taxon>Diversispora</taxon>
    </lineage>
</organism>
<proteinExistence type="predicted"/>
<feature type="non-terminal residue" evidence="1">
    <location>
        <position position="1"/>
    </location>
</feature>
<gene>
    <name evidence="1" type="ORF">DEBURN_LOCUS11916</name>
</gene>
<dbReference type="Proteomes" id="UP000789706">
    <property type="component" value="Unassembled WGS sequence"/>
</dbReference>
<keyword evidence="2" id="KW-1185">Reference proteome</keyword>
<evidence type="ECO:0000313" key="1">
    <source>
        <dbReference type="EMBL" id="CAG8665702.1"/>
    </source>
</evidence>
<dbReference type="EMBL" id="CAJVPK010009222">
    <property type="protein sequence ID" value="CAG8665702.1"/>
    <property type="molecule type" value="Genomic_DNA"/>
</dbReference>
<comment type="caution">
    <text evidence="1">The sequence shown here is derived from an EMBL/GenBank/DDBJ whole genome shotgun (WGS) entry which is preliminary data.</text>
</comment>